<reference evidence="2" key="1">
    <citation type="journal article" date="2020" name="Nature">
        <title>Giant virus diversity and host interactions through global metagenomics.</title>
        <authorList>
            <person name="Schulz F."/>
            <person name="Roux S."/>
            <person name="Paez-Espino D."/>
            <person name="Jungbluth S."/>
            <person name="Walsh D.A."/>
            <person name="Denef V.J."/>
            <person name="McMahon K.D."/>
            <person name="Konstantinidis K.T."/>
            <person name="Eloe-Fadrosh E.A."/>
            <person name="Kyrpides N.C."/>
            <person name="Woyke T."/>
        </authorList>
    </citation>
    <scope>NUCLEOTIDE SEQUENCE</scope>
    <source>
        <strain evidence="2">GVMAG-M-3300010160-4</strain>
    </source>
</reference>
<sequence length="380" mass="43595">MIQINNPFESRSIYDIINTSKYPTYDIEGYINSPIIGRNSIWEPLGIKLSQNEKSVPNIISYDSFFTIRLDGHSFSKMCHKLKKIGVFTEGYSIDFEEMMVSTCKHLMKNIEGSIFGFTQSDEITIIANKCKLDFNGSVIEPQFKRRKDKLISIYSSTATSHFNKLLFQLFLKKEKLDIIMEISDMVFDARIGTYQDFKSAFELILWRSYDCSVNGISSAIHMNNNIPNKKSLNKSNSLDKLKFLHENGLLEETTNHQLYGTFFHYIMEKSEHINLKTGENIARLTKKIKSQSFPIIKLVKDLGLDFVLELKCSDKVERKDSVHSGNLGPYSKIDSSVINHISDDIISISSQTIDNINNKMDDFKENTTLQNDTVISLYT</sequence>
<dbReference type="InterPro" id="IPR038469">
    <property type="entry name" value="tRNAHis_GuaTrfase_Thg1_sf"/>
</dbReference>
<dbReference type="Gene3D" id="3.30.70.3000">
    <property type="match status" value="1"/>
</dbReference>
<evidence type="ECO:0000259" key="1">
    <source>
        <dbReference type="Pfam" id="PF04446"/>
    </source>
</evidence>
<dbReference type="InterPro" id="IPR007537">
    <property type="entry name" value="tRNAHis_GuaTrfase_Thg1"/>
</dbReference>
<accession>A0A6C0BDM1</accession>
<dbReference type="GO" id="GO:0008193">
    <property type="term" value="F:tRNA guanylyltransferase activity"/>
    <property type="evidence" value="ECO:0007669"/>
    <property type="project" value="InterPro"/>
</dbReference>
<dbReference type="EMBL" id="MN739121">
    <property type="protein sequence ID" value="QHS89904.1"/>
    <property type="molecule type" value="Genomic_DNA"/>
</dbReference>
<dbReference type="GO" id="GO:0000287">
    <property type="term" value="F:magnesium ion binding"/>
    <property type="evidence" value="ECO:0007669"/>
    <property type="project" value="InterPro"/>
</dbReference>
<organism evidence="2">
    <name type="scientific">viral metagenome</name>
    <dbReference type="NCBI Taxonomy" id="1070528"/>
    <lineage>
        <taxon>unclassified sequences</taxon>
        <taxon>metagenomes</taxon>
        <taxon>organismal metagenomes</taxon>
    </lineage>
</organism>
<dbReference type="InterPro" id="IPR024956">
    <property type="entry name" value="tRNAHis_GuaTrfase_cat"/>
</dbReference>
<name>A0A6C0BDM1_9ZZZZ</name>
<dbReference type="PANTHER" id="PTHR12729:SF1">
    <property type="entry name" value="TRNAHIS GUANYLYLTRANSFERASE CATALYTIC DOMAIN-CONTAINING PROTEIN"/>
    <property type="match status" value="1"/>
</dbReference>
<dbReference type="AlphaFoldDB" id="A0A6C0BDM1"/>
<dbReference type="PANTHER" id="PTHR12729">
    <property type="entry name" value="TRNA(HIS) GUANYLYLTRANSFERASE-RELATED"/>
    <property type="match status" value="1"/>
</dbReference>
<dbReference type="Pfam" id="PF04446">
    <property type="entry name" value="Thg1"/>
    <property type="match status" value="1"/>
</dbReference>
<evidence type="ECO:0000313" key="2">
    <source>
        <dbReference type="EMBL" id="QHS89904.1"/>
    </source>
</evidence>
<feature type="domain" description="tRNAHis guanylyltransferase catalytic" evidence="1">
    <location>
        <begin position="58"/>
        <end position="195"/>
    </location>
</feature>
<protein>
    <recommendedName>
        <fullName evidence="1">tRNAHis guanylyltransferase catalytic domain-containing protein</fullName>
    </recommendedName>
</protein>
<proteinExistence type="predicted"/>
<dbReference type="GO" id="GO:0006400">
    <property type="term" value="P:tRNA modification"/>
    <property type="evidence" value="ECO:0007669"/>
    <property type="project" value="InterPro"/>
</dbReference>